<evidence type="ECO:0000313" key="2">
    <source>
        <dbReference type="EMBL" id="SOQ36758.1"/>
    </source>
</evidence>
<sequence length="178" mass="20302">MQRLFKRSDCFNAATVQTQRLFIYSDCSDAVSLQMRQMFKRSESSDAAKVQTQSQRKLIPHTKIFSCVVYAFTNIQVHIHMIPKSEITIYDSHKELLRVGIEPYTCCVAADRPAFVLVFLLLVHSIYILLTVYKTSFDCTDGGWATGCRTKCSGFYSRTEQLLVCSTNCCFRPGVMCM</sequence>
<keyword evidence="1" id="KW-0472">Membrane</keyword>
<gene>
    <name evidence="2" type="ORF">SFRICE_000067</name>
</gene>
<protein>
    <submittedName>
        <fullName evidence="2">SFRICE_000067</fullName>
    </submittedName>
</protein>
<dbReference type="AlphaFoldDB" id="A0A2H1V7E6"/>
<proteinExistence type="predicted"/>
<name>A0A2H1V7E6_SPOFR</name>
<feature type="transmembrane region" description="Helical" evidence="1">
    <location>
        <begin position="114"/>
        <end position="133"/>
    </location>
</feature>
<organism evidence="2">
    <name type="scientific">Spodoptera frugiperda</name>
    <name type="common">Fall armyworm</name>
    <dbReference type="NCBI Taxonomy" id="7108"/>
    <lineage>
        <taxon>Eukaryota</taxon>
        <taxon>Metazoa</taxon>
        <taxon>Ecdysozoa</taxon>
        <taxon>Arthropoda</taxon>
        <taxon>Hexapoda</taxon>
        <taxon>Insecta</taxon>
        <taxon>Pterygota</taxon>
        <taxon>Neoptera</taxon>
        <taxon>Endopterygota</taxon>
        <taxon>Lepidoptera</taxon>
        <taxon>Glossata</taxon>
        <taxon>Ditrysia</taxon>
        <taxon>Noctuoidea</taxon>
        <taxon>Noctuidae</taxon>
        <taxon>Amphipyrinae</taxon>
        <taxon>Spodoptera</taxon>
    </lineage>
</organism>
<dbReference type="EMBL" id="ODYU01001051">
    <property type="protein sequence ID" value="SOQ36758.1"/>
    <property type="molecule type" value="Genomic_DNA"/>
</dbReference>
<keyword evidence="1" id="KW-0812">Transmembrane</keyword>
<accession>A0A2H1V7E6</accession>
<reference evidence="2" key="1">
    <citation type="submission" date="2016-07" db="EMBL/GenBank/DDBJ databases">
        <authorList>
            <person name="Bretaudeau A."/>
        </authorList>
    </citation>
    <scope>NUCLEOTIDE SEQUENCE</scope>
    <source>
        <strain evidence="2">Rice</strain>
        <tissue evidence="2">Whole body</tissue>
    </source>
</reference>
<evidence type="ECO:0000256" key="1">
    <source>
        <dbReference type="SAM" id="Phobius"/>
    </source>
</evidence>
<keyword evidence="1" id="KW-1133">Transmembrane helix</keyword>